<keyword evidence="5 8" id="KW-0863">Zinc-finger</keyword>
<accession>A0ABQ9DT33</accession>
<dbReference type="PROSITE" id="PS50157">
    <property type="entry name" value="ZINC_FINGER_C2H2_2"/>
    <property type="match status" value="1"/>
</dbReference>
<evidence type="ECO:0000256" key="4">
    <source>
        <dbReference type="ARBA" id="ARBA00022737"/>
    </source>
</evidence>
<comment type="similarity">
    <text evidence="2">Belongs to the krueppel C2H2-type zinc-finger protein family.</text>
</comment>
<evidence type="ECO:0000256" key="1">
    <source>
        <dbReference type="ARBA" id="ARBA00004123"/>
    </source>
</evidence>
<protein>
    <recommendedName>
        <fullName evidence="9">C2H2-type domain-containing protein</fullName>
    </recommendedName>
</protein>
<evidence type="ECO:0000256" key="5">
    <source>
        <dbReference type="ARBA" id="ARBA00022771"/>
    </source>
</evidence>
<comment type="caution">
    <text evidence="10">The sequence shown here is derived from an EMBL/GenBank/DDBJ whole genome shotgun (WGS) entry which is preliminary data.</text>
</comment>
<evidence type="ECO:0000256" key="6">
    <source>
        <dbReference type="ARBA" id="ARBA00022833"/>
    </source>
</evidence>
<dbReference type="Gene3D" id="3.30.160.60">
    <property type="entry name" value="Classic Zinc Finger"/>
    <property type="match status" value="1"/>
</dbReference>
<reference evidence="10" key="1">
    <citation type="submission" date="2019-10" db="EMBL/GenBank/DDBJ databases">
        <authorList>
            <person name="Soares A.E.R."/>
            <person name="Aleixo A."/>
            <person name="Schneider P."/>
            <person name="Miyaki C.Y."/>
            <person name="Schneider M.P."/>
            <person name="Mello C."/>
            <person name="Vasconcelos A.T.R."/>
        </authorList>
    </citation>
    <scope>NUCLEOTIDE SEQUENCE</scope>
    <source>
        <tissue evidence="10">Muscle</tissue>
    </source>
</reference>
<evidence type="ECO:0000256" key="3">
    <source>
        <dbReference type="ARBA" id="ARBA00022723"/>
    </source>
</evidence>
<dbReference type="PROSITE" id="PS00028">
    <property type="entry name" value="ZINC_FINGER_C2H2_1"/>
    <property type="match status" value="1"/>
</dbReference>
<keyword evidence="6" id="KW-0862">Zinc</keyword>
<keyword evidence="11" id="KW-1185">Reference proteome</keyword>
<evidence type="ECO:0000256" key="8">
    <source>
        <dbReference type="PROSITE-ProRule" id="PRU00042"/>
    </source>
</evidence>
<keyword evidence="7" id="KW-0539">Nucleus</keyword>
<evidence type="ECO:0000313" key="10">
    <source>
        <dbReference type="EMBL" id="KAJ7427385.1"/>
    </source>
</evidence>
<name>A0ABQ9DT33_9PASS</name>
<feature type="domain" description="C2H2-type" evidence="9">
    <location>
        <begin position="57"/>
        <end position="84"/>
    </location>
</feature>
<dbReference type="PANTHER" id="PTHR24409:SF331">
    <property type="entry name" value="ZINC FINGER PROTEIN 322A"/>
    <property type="match status" value="1"/>
</dbReference>
<evidence type="ECO:0000256" key="2">
    <source>
        <dbReference type="ARBA" id="ARBA00006991"/>
    </source>
</evidence>
<proteinExistence type="inferred from homology"/>
<keyword evidence="4" id="KW-0677">Repeat</keyword>
<gene>
    <name evidence="10" type="ORF">WISP_07679</name>
</gene>
<dbReference type="InterPro" id="IPR013087">
    <property type="entry name" value="Znf_C2H2_type"/>
</dbReference>
<comment type="subcellular location">
    <subcellularLocation>
        <location evidence="1">Nucleus</location>
    </subcellularLocation>
</comment>
<sequence>MAKKKKQFPVVCDICGREFAHGSDIKDLYNCKKCRTSFATLQEQRKNVHEAPSWEYNPCPTCSKIFSTPLLLECHWVTHIWGKPFTCGICDKAYQTNEACRFEDTEYHGVCPTVKNPKISTVAPILEPPIDKMGFPTHSSQLEQELRQIPPVLMSHELIDPVP</sequence>
<evidence type="ECO:0000313" key="11">
    <source>
        <dbReference type="Proteomes" id="UP001145742"/>
    </source>
</evidence>
<dbReference type="SUPFAM" id="SSF57667">
    <property type="entry name" value="beta-beta-alpha zinc fingers"/>
    <property type="match status" value="1"/>
</dbReference>
<dbReference type="Proteomes" id="UP001145742">
    <property type="component" value="Unassembled WGS sequence"/>
</dbReference>
<keyword evidence="3" id="KW-0479">Metal-binding</keyword>
<organism evidence="10 11">
    <name type="scientific">Willisornis vidua</name>
    <name type="common">Xingu scale-backed antbird</name>
    <dbReference type="NCBI Taxonomy" id="1566151"/>
    <lineage>
        <taxon>Eukaryota</taxon>
        <taxon>Metazoa</taxon>
        <taxon>Chordata</taxon>
        <taxon>Craniata</taxon>
        <taxon>Vertebrata</taxon>
        <taxon>Euteleostomi</taxon>
        <taxon>Archelosauria</taxon>
        <taxon>Archosauria</taxon>
        <taxon>Dinosauria</taxon>
        <taxon>Saurischia</taxon>
        <taxon>Theropoda</taxon>
        <taxon>Coelurosauria</taxon>
        <taxon>Aves</taxon>
        <taxon>Neognathae</taxon>
        <taxon>Neoaves</taxon>
        <taxon>Telluraves</taxon>
        <taxon>Australaves</taxon>
        <taxon>Passeriformes</taxon>
        <taxon>Thamnophilidae</taxon>
        <taxon>Willisornis</taxon>
    </lineage>
</organism>
<evidence type="ECO:0000259" key="9">
    <source>
        <dbReference type="PROSITE" id="PS50157"/>
    </source>
</evidence>
<dbReference type="EMBL" id="WHWB01031965">
    <property type="protein sequence ID" value="KAJ7427385.1"/>
    <property type="molecule type" value="Genomic_DNA"/>
</dbReference>
<dbReference type="PANTHER" id="PTHR24409">
    <property type="entry name" value="ZINC FINGER PROTEIN 142"/>
    <property type="match status" value="1"/>
</dbReference>
<evidence type="ECO:0000256" key="7">
    <source>
        <dbReference type="ARBA" id="ARBA00023242"/>
    </source>
</evidence>
<dbReference type="InterPro" id="IPR036236">
    <property type="entry name" value="Znf_C2H2_sf"/>
</dbReference>